<sequence>MMEVFYKRSKIKKQLSTASNIKKAFGVHARKVVSRLDDIEASPNLAVLMQIPAANCHRLSGKRSNQWALNVSNNFRMIFELTHDPIPRLEDNSINTEAVVSITIVEIIDYH</sequence>
<keyword evidence="2" id="KW-1185">Reference proteome</keyword>
<comment type="caution">
    <text evidence="1">The sequence shown here is derived from an EMBL/GenBank/DDBJ whole genome shotgun (WGS) entry which is preliminary data.</text>
</comment>
<protein>
    <submittedName>
        <fullName evidence="1">Type II toxin-antitoxin system RelE/ParE family toxin</fullName>
    </submittedName>
</protein>
<dbReference type="SUPFAM" id="SSF143011">
    <property type="entry name" value="RelE-like"/>
    <property type="match status" value="1"/>
</dbReference>
<dbReference type="EMBL" id="JAVRHK010000041">
    <property type="protein sequence ID" value="MDT0678773.1"/>
    <property type="molecule type" value="Genomic_DNA"/>
</dbReference>
<proteinExistence type="predicted"/>
<evidence type="ECO:0000313" key="2">
    <source>
        <dbReference type="Proteomes" id="UP001262582"/>
    </source>
</evidence>
<dbReference type="InterPro" id="IPR035093">
    <property type="entry name" value="RelE/ParE_toxin_dom_sf"/>
</dbReference>
<dbReference type="RefSeq" id="WP_311505106.1">
    <property type="nucleotide sequence ID" value="NZ_JAVRHK010000041.1"/>
</dbReference>
<organism evidence="1 2">
    <name type="scientific">Autumnicola musiva</name>
    <dbReference type="NCBI Taxonomy" id="3075589"/>
    <lineage>
        <taxon>Bacteria</taxon>
        <taxon>Pseudomonadati</taxon>
        <taxon>Bacteroidota</taxon>
        <taxon>Flavobacteriia</taxon>
        <taxon>Flavobacteriales</taxon>
        <taxon>Flavobacteriaceae</taxon>
        <taxon>Autumnicola</taxon>
    </lineage>
</organism>
<dbReference type="Gene3D" id="3.30.2310.20">
    <property type="entry name" value="RelE-like"/>
    <property type="match status" value="1"/>
</dbReference>
<dbReference type="InterPro" id="IPR007711">
    <property type="entry name" value="HigB-1"/>
</dbReference>
<name>A0ABU3DB75_9FLAO</name>
<evidence type="ECO:0000313" key="1">
    <source>
        <dbReference type="EMBL" id="MDT0678773.1"/>
    </source>
</evidence>
<accession>A0ABU3DB75</accession>
<reference evidence="1 2" key="1">
    <citation type="submission" date="2023-09" db="EMBL/GenBank/DDBJ databases">
        <authorList>
            <person name="Rey-Velasco X."/>
        </authorList>
    </citation>
    <scope>NUCLEOTIDE SEQUENCE [LARGE SCALE GENOMIC DNA]</scope>
    <source>
        <strain evidence="1 2">F117</strain>
    </source>
</reference>
<dbReference type="Proteomes" id="UP001262582">
    <property type="component" value="Unassembled WGS sequence"/>
</dbReference>
<dbReference type="Pfam" id="PF05015">
    <property type="entry name" value="HigB-like_toxin"/>
    <property type="match status" value="1"/>
</dbReference>
<gene>
    <name evidence="1" type="ORF">RM539_19555</name>
</gene>